<dbReference type="eggNOG" id="COG0438">
    <property type="taxonomic scope" value="Bacteria"/>
</dbReference>
<dbReference type="RefSeq" id="WP_013624685.1">
    <property type="nucleotide sequence ID" value="NC_015172.1"/>
</dbReference>
<feature type="domain" description="Glycosyltransferase subfamily 4-like N-terminal" evidence="2">
    <location>
        <begin position="21"/>
        <end position="203"/>
    </location>
</feature>
<dbReference type="CDD" id="cd03801">
    <property type="entry name" value="GT4_PimA-like"/>
    <property type="match status" value="1"/>
</dbReference>
<accession>F0SX32</accession>
<evidence type="ECO:0000313" key="4">
    <source>
        <dbReference type="Proteomes" id="UP000007488"/>
    </source>
</evidence>
<dbReference type="Pfam" id="PF13439">
    <property type="entry name" value="Glyco_transf_4"/>
    <property type="match status" value="1"/>
</dbReference>
<dbReference type="STRING" id="645991.Sgly_1514"/>
<dbReference type="AlphaFoldDB" id="F0SX32"/>
<dbReference type="GO" id="GO:0016757">
    <property type="term" value="F:glycosyltransferase activity"/>
    <property type="evidence" value="ECO:0007669"/>
    <property type="project" value="TreeGrafter"/>
</dbReference>
<dbReference type="Pfam" id="PF13692">
    <property type="entry name" value="Glyco_trans_1_4"/>
    <property type="match status" value="1"/>
</dbReference>
<dbReference type="InterPro" id="IPR028098">
    <property type="entry name" value="Glyco_trans_4-like_N"/>
</dbReference>
<organism evidence="3 4">
    <name type="scientific">Syntrophobotulus glycolicus (strain DSM 8271 / FlGlyR)</name>
    <dbReference type="NCBI Taxonomy" id="645991"/>
    <lineage>
        <taxon>Bacteria</taxon>
        <taxon>Bacillati</taxon>
        <taxon>Bacillota</taxon>
        <taxon>Clostridia</taxon>
        <taxon>Eubacteriales</taxon>
        <taxon>Desulfitobacteriaceae</taxon>
        <taxon>Syntrophobotulus</taxon>
    </lineage>
</organism>
<dbReference type="PANTHER" id="PTHR46401">
    <property type="entry name" value="GLYCOSYLTRANSFERASE WBBK-RELATED"/>
    <property type="match status" value="1"/>
</dbReference>
<dbReference type="HOGENOM" id="CLU_028014_3_0_9"/>
<dbReference type="Gene3D" id="3.40.50.2000">
    <property type="entry name" value="Glycogen Phosphorylase B"/>
    <property type="match status" value="2"/>
</dbReference>
<reference evidence="3 4" key="1">
    <citation type="journal article" date="2011" name="Stand. Genomic Sci.">
        <title>Complete genome sequence of Syntrophobotulus glycolicus type strain (FlGlyR).</title>
        <authorList>
            <person name="Han C."/>
            <person name="Mwirichia R."/>
            <person name="Chertkov O."/>
            <person name="Held B."/>
            <person name="Lapidus A."/>
            <person name="Nolan M."/>
            <person name="Lucas S."/>
            <person name="Hammon N."/>
            <person name="Deshpande S."/>
            <person name="Cheng J.F."/>
            <person name="Tapia R."/>
            <person name="Goodwin L."/>
            <person name="Pitluck S."/>
            <person name="Huntemann M."/>
            <person name="Liolios K."/>
            <person name="Ivanova N."/>
            <person name="Pagani I."/>
            <person name="Mavromatis K."/>
            <person name="Ovchinikova G."/>
            <person name="Pati A."/>
            <person name="Chen A."/>
            <person name="Palaniappan K."/>
            <person name="Land M."/>
            <person name="Hauser L."/>
            <person name="Brambilla E.M."/>
            <person name="Rohde M."/>
            <person name="Spring S."/>
            <person name="Sikorski J."/>
            <person name="Goker M."/>
            <person name="Woyke T."/>
            <person name="Bristow J."/>
            <person name="Eisen J.A."/>
            <person name="Markowitz V."/>
            <person name="Hugenholtz P."/>
            <person name="Kyrpides N.C."/>
            <person name="Klenk H.P."/>
            <person name="Detter J.C."/>
        </authorList>
    </citation>
    <scope>NUCLEOTIDE SEQUENCE [LARGE SCALE GENOMIC DNA]</scope>
    <source>
        <strain evidence="4">DSM 8271 / FlGlyR</strain>
    </source>
</reference>
<sequence>MNILILSTRIPYPLTAGFRIRIFNTAKHLKSAGHSVGLLQLTSQEKSYDQELKDVFDYVETIPLRKTEVICNLLKCLFNHRRPFQVGLYQNRLFSARLSVLSQDYDVVIANHVRAAEYAKPLQGIKKILDMHDAISYTYQNTIHHSNGIKRIIYRTEHKRLKAYERDIVNHFDRNIIISPVDKAYLEQLGAGPDKITIVPVAVRDDIAVRKSNYLKDQNKICFLGKMSYQPNEDAVLWFCRKVFPRLKLRIPELIFYIIGIEPTKKVCELAKTEGIIITGFVENPFELISRCIAMVAPIRSGAGMQNKVLESMLVGTPTVISSIAAEGLEGIAGRDFLLAERPEDYLEKILTLYHDPALREKIGQNGQQLVENKYSWKVLSEKWVRIIQSVAG</sequence>
<dbReference type="PANTHER" id="PTHR46401:SF2">
    <property type="entry name" value="GLYCOSYLTRANSFERASE WBBK-RELATED"/>
    <property type="match status" value="1"/>
</dbReference>
<keyword evidence="1 3" id="KW-0808">Transferase</keyword>
<dbReference type="KEGG" id="sgy:Sgly_1514"/>
<name>F0SX32_SYNGF</name>
<gene>
    <name evidence="3" type="ordered locus">Sgly_1514</name>
</gene>
<reference evidence="4" key="2">
    <citation type="submission" date="2011-02" db="EMBL/GenBank/DDBJ databases">
        <title>The complete genome of Syntrophobotulus glycolicus DSM 8271.</title>
        <authorList>
            <person name="Lucas S."/>
            <person name="Copeland A."/>
            <person name="Lapidus A."/>
            <person name="Bruce D."/>
            <person name="Goodwin L."/>
            <person name="Pitluck S."/>
            <person name="Kyrpides N."/>
            <person name="Mavromatis K."/>
            <person name="Pagani I."/>
            <person name="Ivanova N."/>
            <person name="Mikhailova N."/>
            <person name="Chertkov O."/>
            <person name="Held B."/>
            <person name="Detter J.C."/>
            <person name="Tapia R."/>
            <person name="Han C."/>
            <person name="Land M."/>
            <person name="Hauser L."/>
            <person name="Markowitz V."/>
            <person name="Cheng J.-F."/>
            <person name="Hugenholtz P."/>
            <person name="Woyke T."/>
            <person name="Wu D."/>
            <person name="Spring S."/>
            <person name="Schroeder M."/>
            <person name="Brambilla E."/>
            <person name="Klenk H.-P."/>
            <person name="Eisen J.A."/>
        </authorList>
    </citation>
    <scope>NUCLEOTIDE SEQUENCE [LARGE SCALE GENOMIC DNA]</scope>
    <source>
        <strain evidence="4">DSM 8271 / FlGlyR</strain>
    </source>
</reference>
<keyword evidence="4" id="KW-1185">Reference proteome</keyword>
<dbReference type="SUPFAM" id="SSF53756">
    <property type="entry name" value="UDP-Glycosyltransferase/glycogen phosphorylase"/>
    <property type="match status" value="1"/>
</dbReference>
<protein>
    <submittedName>
        <fullName evidence="3">Glycosyl transferase group 1</fullName>
    </submittedName>
</protein>
<evidence type="ECO:0000313" key="3">
    <source>
        <dbReference type="EMBL" id="ADY55815.1"/>
    </source>
</evidence>
<proteinExistence type="predicted"/>
<evidence type="ECO:0000256" key="1">
    <source>
        <dbReference type="ARBA" id="ARBA00022679"/>
    </source>
</evidence>
<dbReference type="EMBL" id="CP002547">
    <property type="protein sequence ID" value="ADY55815.1"/>
    <property type="molecule type" value="Genomic_DNA"/>
</dbReference>
<dbReference type="GO" id="GO:0009103">
    <property type="term" value="P:lipopolysaccharide biosynthetic process"/>
    <property type="evidence" value="ECO:0007669"/>
    <property type="project" value="TreeGrafter"/>
</dbReference>
<evidence type="ECO:0000259" key="2">
    <source>
        <dbReference type="Pfam" id="PF13439"/>
    </source>
</evidence>
<dbReference type="Proteomes" id="UP000007488">
    <property type="component" value="Chromosome"/>
</dbReference>